<protein>
    <submittedName>
        <fullName evidence="1">Uncharacterized protein</fullName>
    </submittedName>
</protein>
<keyword evidence="2" id="KW-1185">Reference proteome</keyword>
<dbReference type="AlphaFoldDB" id="A0A7U2FCW6"/>
<reference evidence="2" key="1">
    <citation type="journal article" date="2021" name="BMC Genomics">
        <title>Chromosome-level genome assembly and manually-curated proteome of model necrotroph Parastagonospora nodorum Sn15 reveals a genome-wide trove of candidate effector homologs, and redundancy of virulence-related functions within an accessory chromosome.</title>
        <authorList>
            <person name="Bertazzoni S."/>
            <person name="Jones D.A.B."/>
            <person name="Phan H.T."/>
            <person name="Tan K.-C."/>
            <person name="Hane J.K."/>
        </authorList>
    </citation>
    <scope>NUCLEOTIDE SEQUENCE [LARGE SCALE GENOMIC DNA]</scope>
    <source>
        <strain evidence="2">SN15 / ATCC MYA-4574 / FGSC 10173)</strain>
    </source>
</reference>
<name>A0A7U2FCW6_PHANO</name>
<evidence type="ECO:0000313" key="2">
    <source>
        <dbReference type="Proteomes" id="UP000663193"/>
    </source>
</evidence>
<dbReference type="VEuPathDB" id="FungiDB:JI435_418800"/>
<proteinExistence type="predicted"/>
<organism evidence="1 2">
    <name type="scientific">Phaeosphaeria nodorum (strain SN15 / ATCC MYA-4574 / FGSC 10173)</name>
    <name type="common">Glume blotch fungus</name>
    <name type="synonym">Parastagonospora nodorum</name>
    <dbReference type="NCBI Taxonomy" id="321614"/>
    <lineage>
        <taxon>Eukaryota</taxon>
        <taxon>Fungi</taxon>
        <taxon>Dikarya</taxon>
        <taxon>Ascomycota</taxon>
        <taxon>Pezizomycotina</taxon>
        <taxon>Dothideomycetes</taxon>
        <taxon>Pleosporomycetidae</taxon>
        <taxon>Pleosporales</taxon>
        <taxon>Pleosporineae</taxon>
        <taxon>Phaeosphaeriaceae</taxon>
        <taxon>Parastagonospora</taxon>
    </lineage>
</organism>
<evidence type="ECO:0000313" key="1">
    <source>
        <dbReference type="EMBL" id="QRD02896.1"/>
    </source>
</evidence>
<sequence length="70" mass="7920">MHACHRSTGYLPIPQRCFISNLQSFSRIAVRNISQSCNGKFISLCESCSGLLLQGMVRDTLTLLMFIHHH</sequence>
<accession>A0A7U2FCW6</accession>
<gene>
    <name evidence="1" type="ORF">JI435_418800</name>
</gene>
<dbReference type="Proteomes" id="UP000663193">
    <property type="component" value="Chromosome 14"/>
</dbReference>
<dbReference type="EMBL" id="CP069036">
    <property type="protein sequence ID" value="QRD02896.1"/>
    <property type="molecule type" value="Genomic_DNA"/>
</dbReference>